<dbReference type="Proteomes" id="UP000825729">
    <property type="component" value="Unassembled WGS sequence"/>
</dbReference>
<dbReference type="AlphaFoldDB" id="A0AAV7DVP6"/>
<organism evidence="1 2">
    <name type="scientific">Aristolochia fimbriata</name>
    <name type="common">White veined hardy Dutchman's pipe vine</name>
    <dbReference type="NCBI Taxonomy" id="158543"/>
    <lineage>
        <taxon>Eukaryota</taxon>
        <taxon>Viridiplantae</taxon>
        <taxon>Streptophyta</taxon>
        <taxon>Embryophyta</taxon>
        <taxon>Tracheophyta</taxon>
        <taxon>Spermatophyta</taxon>
        <taxon>Magnoliopsida</taxon>
        <taxon>Magnoliidae</taxon>
        <taxon>Piperales</taxon>
        <taxon>Aristolochiaceae</taxon>
        <taxon>Aristolochia</taxon>
    </lineage>
</organism>
<evidence type="ECO:0000313" key="2">
    <source>
        <dbReference type="Proteomes" id="UP000825729"/>
    </source>
</evidence>
<dbReference type="EMBL" id="JAINDJ010000008">
    <property type="protein sequence ID" value="KAG9439562.1"/>
    <property type="molecule type" value="Genomic_DNA"/>
</dbReference>
<keyword evidence="2" id="KW-1185">Reference proteome</keyword>
<accession>A0AAV7DVP6</accession>
<reference evidence="1 2" key="1">
    <citation type="submission" date="2021-07" db="EMBL/GenBank/DDBJ databases">
        <title>The Aristolochia fimbriata genome: insights into angiosperm evolution, floral development and chemical biosynthesis.</title>
        <authorList>
            <person name="Jiao Y."/>
        </authorList>
    </citation>
    <scope>NUCLEOTIDE SEQUENCE [LARGE SCALE GENOMIC DNA]</scope>
    <source>
        <strain evidence="1">IBCAS-2021</strain>
        <tissue evidence="1">Leaf</tissue>
    </source>
</reference>
<sequence>MPKSRRTTTTEETTTTLLNDLSPQCVNVSTYISNTLTAIHTDSVIVSSGVSITTHVLPVTEAVPDIVSDALANPATSGLGGLRFLPEFTALGESSSSMAPPPWSWSPAISLDDKLLDFLCKRGEIVQKEVVQYEKLARLKRHEVVLIDHLLKEFGKGYIEGEPQCKGVTTILMLELCQQSSEGEGVVQILD</sequence>
<evidence type="ECO:0000313" key="1">
    <source>
        <dbReference type="EMBL" id="KAG9439562.1"/>
    </source>
</evidence>
<proteinExistence type="predicted"/>
<comment type="caution">
    <text evidence="1">The sequence shown here is derived from an EMBL/GenBank/DDBJ whole genome shotgun (WGS) entry which is preliminary data.</text>
</comment>
<gene>
    <name evidence="1" type="ORF">H6P81_019727</name>
</gene>
<protein>
    <submittedName>
        <fullName evidence="1">Uncharacterized protein</fullName>
    </submittedName>
</protein>
<name>A0AAV7DVP6_ARIFI</name>